<evidence type="ECO:0000259" key="1">
    <source>
        <dbReference type="Pfam" id="PF00078"/>
    </source>
</evidence>
<dbReference type="Proteomes" id="UP001145742">
    <property type="component" value="Unassembled WGS sequence"/>
</dbReference>
<evidence type="ECO:0000313" key="3">
    <source>
        <dbReference type="Proteomes" id="UP001145742"/>
    </source>
</evidence>
<dbReference type="EMBL" id="WHWB01031921">
    <property type="protein sequence ID" value="KAJ7427560.1"/>
    <property type="molecule type" value="Genomic_DNA"/>
</dbReference>
<protein>
    <submittedName>
        <fullName evidence="2">Rna-directed dna polymerase from mobile element jockey-like</fullName>
    </submittedName>
</protein>
<evidence type="ECO:0000313" key="2">
    <source>
        <dbReference type="EMBL" id="KAJ7427560.1"/>
    </source>
</evidence>
<comment type="caution">
    <text evidence="2">The sequence shown here is derived from an EMBL/GenBank/DDBJ whole genome shotgun (WGS) entry which is preliminary data.</text>
</comment>
<feature type="domain" description="Reverse transcriptase" evidence="1">
    <location>
        <begin position="5"/>
        <end position="125"/>
    </location>
</feature>
<name>A0ABQ9DTK7_9PASS</name>
<organism evidence="2 3">
    <name type="scientific">Willisornis vidua</name>
    <name type="common">Xingu scale-backed antbird</name>
    <dbReference type="NCBI Taxonomy" id="1566151"/>
    <lineage>
        <taxon>Eukaryota</taxon>
        <taxon>Metazoa</taxon>
        <taxon>Chordata</taxon>
        <taxon>Craniata</taxon>
        <taxon>Vertebrata</taxon>
        <taxon>Euteleostomi</taxon>
        <taxon>Archelosauria</taxon>
        <taxon>Archosauria</taxon>
        <taxon>Dinosauria</taxon>
        <taxon>Saurischia</taxon>
        <taxon>Theropoda</taxon>
        <taxon>Coelurosauria</taxon>
        <taxon>Aves</taxon>
        <taxon>Neognathae</taxon>
        <taxon>Neoaves</taxon>
        <taxon>Telluraves</taxon>
        <taxon>Australaves</taxon>
        <taxon>Passeriformes</taxon>
        <taxon>Thamnophilidae</taxon>
        <taxon>Willisornis</taxon>
    </lineage>
</organism>
<accession>A0ABQ9DTK7</accession>
<proteinExistence type="predicted"/>
<sequence>MDDKVIRSSQHGFARGKSCLTKLIVFYDETTTWMEEEKAVNIEYFDYSKALGVVSHSILAGKLRNCGLDEWMVTWMENWMNGRYQRVIISGRGSFWRSVTRDVPQGSILGTILFDLLISDLDEGASAFSASSLMTQSCEELPIPPSAVQLFRRTLGP</sequence>
<dbReference type="Pfam" id="PF00078">
    <property type="entry name" value="RVT_1"/>
    <property type="match status" value="1"/>
</dbReference>
<gene>
    <name evidence="2" type="ORF">WISP_05857</name>
</gene>
<reference evidence="2" key="1">
    <citation type="submission" date="2019-10" db="EMBL/GenBank/DDBJ databases">
        <authorList>
            <person name="Soares A.E.R."/>
            <person name="Aleixo A."/>
            <person name="Schneider P."/>
            <person name="Miyaki C.Y."/>
            <person name="Schneider M.P."/>
            <person name="Mello C."/>
            <person name="Vasconcelos A.T.R."/>
        </authorList>
    </citation>
    <scope>NUCLEOTIDE SEQUENCE</scope>
    <source>
        <tissue evidence="2">Muscle</tissue>
    </source>
</reference>
<dbReference type="InterPro" id="IPR000477">
    <property type="entry name" value="RT_dom"/>
</dbReference>
<dbReference type="PANTHER" id="PTHR33332">
    <property type="entry name" value="REVERSE TRANSCRIPTASE DOMAIN-CONTAINING PROTEIN"/>
    <property type="match status" value="1"/>
</dbReference>
<keyword evidence="3" id="KW-1185">Reference proteome</keyword>